<feature type="region of interest" description="Disordered" evidence="1">
    <location>
        <begin position="70"/>
        <end position="93"/>
    </location>
</feature>
<feature type="compositionally biased region" description="Basic residues" evidence="1">
    <location>
        <begin position="598"/>
        <end position="607"/>
    </location>
</feature>
<evidence type="ECO:0000256" key="1">
    <source>
        <dbReference type="SAM" id="MobiDB-lite"/>
    </source>
</evidence>
<gene>
    <name evidence="2" type="ORF">K460DRAFT_431352</name>
</gene>
<keyword evidence="3" id="KW-1185">Reference proteome</keyword>
<name>A0A9P4GIM7_9PLEO</name>
<sequence length="675" mass="75630">MSDLPYFSTRREPSRFPQANMDNVDPSLIMLFPVSIGSSQNSDEDKHNIQHDRIVSPQEDWHTFPSVSEVIQPRSQQQSHNTSISRGSHNYELRPYNFPTRSGKWGDGGEGFHHALPRSDIQPTGQQVAQLQQRSNGFTQVSHVYNPYHPTRAMQTGLDRHVLVAAQEKQPMNELDGRTIAGNHYQPFRQQFDAHNPEWHIGEYNIDEQQNGYHIPTIEMLDEGTTTPVPMASQAPKAKAERKFAKMPKYQSGEAEEGIPVQTRRTQSHKEKVVVGSPAEGLHTEQELKLSAKVKPAIRQANGRLSNTIYIIGRGIREPVPPVKPSGLFFDSYEEACEGVGSVDWMPPANDTSIPENTTEIRPHVLKLRDAMMDMSAYGDNPSKKMQNRWLPLGWVAAQTPQRGDVLTNPYNPKQWLEKRCWDIVMTCIRLHREGPGFISCLDPLTLEKSFKYKDLTFSERIGLIVDMVFYCKNRVSALMTGGFGVVEEYLLIPGDLVKTSKENGKHNKLRQDVLSSFREPYKERRAQEAASAAAAAAATAAGEIIPSLSLNAGSMNSAESDLSERDFDEFVEVAATAYKSTKSKRSHANGGMPVKDRPKRASKKSALKSGDQFQEDMFNDHDELSEENTELLDDSSVLNPIIEPISKSGHGKRKRGQTNVDTPSTIKAKRGRKA</sequence>
<feature type="compositionally biased region" description="Polar residues" evidence="1">
    <location>
        <begin position="73"/>
        <end position="88"/>
    </location>
</feature>
<feature type="region of interest" description="Disordered" evidence="1">
    <location>
        <begin position="248"/>
        <end position="280"/>
    </location>
</feature>
<dbReference type="OrthoDB" id="3795193at2759"/>
<reference evidence="2" key="1">
    <citation type="submission" date="2020-01" db="EMBL/GenBank/DDBJ databases">
        <authorList>
            <consortium name="DOE Joint Genome Institute"/>
            <person name="Haridas S."/>
            <person name="Albert R."/>
            <person name="Binder M."/>
            <person name="Bloem J."/>
            <person name="Labutti K."/>
            <person name="Salamov A."/>
            <person name="Andreopoulos B."/>
            <person name="Baker S.E."/>
            <person name="Barry K."/>
            <person name="Bills G."/>
            <person name="Bluhm B.H."/>
            <person name="Cannon C."/>
            <person name="Castanera R."/>
            <person name="Culley D.E."/>
            <person name="Daum C."/>
            <person name="Ezra D."/>
            <person name="Gonzalez J.B."/>
            <person name="Henrissat B."/>
            <person name="Kuo A."/>
            <person name="Liang C."/>
            <person name="Lipzen A."/>
            <person name="Lutzoni F."/>
            <person name="Magnuson J."/>
            <person name="Mondo S."/>
            <person name="Nolan M."/>
            <person name="Ohm R."/>
            <person name="Pangilinan J."/>
            <person name="Park H.-J."/>
            <person name="Ramirez L."/>
            <person name="Alfaro M."/>
            <person name="Sun H."/>
            <person name="Tritt A."/>
            <person name="Yoshinaga Y."/>
            <person name="Zwiers L.-H."/>
            <person name="Turgeon B.G."/>
            <person name="Goodwin S.B."/>
            <person name="Spatafora J.W."/>
            <person name="Crous P.W."/>
            <person name="Grigoriev I.V."/>
        </authorList>
    </citation>
    <scope>NUCLEOTIDE SEQUENCE</scope>
    <source>
        <strain evidence="2">CBS 394.84</strain>
    </source>
</reference>
<evidence type="ECO:0000313" key="3">
    <source>
        <dbReference type="Proteomes" id="UP000800039"/>
    </source>
</evidence>
<feature type="region of interest" description="Disordered" evidence="1">
    <location>
        <begin position="581"/>
        <end position="675"/>
    </location>
</feature>
<dbReference type="GeneID" id="63855595"/>
<protein>
    <submittedName>
        <fullName evidence="2">Uncharacterized protein</fullName>
    </submittedName>
</protein>
<evidence type="ECO:0000313" key="2">
    <source>
        <dbReference type="EMBL" id="KAF1846332.1"/>
    </source>
</evidence>
<dbReference type="Proteomes" id="UP000800039">
    <property type="component" value="Unassembled WGS sequence"/>
</dbReference>
<comment type="caution">
    <text evidence="2">The sequence shown here is derived from an EMBL/GenBank/DDBJ whole genome shotgun (WGS) entry which is preliminary data.</text>
</comment>
<dbReference type="EMBL" id="ML976616">
    <property type="protein sequence ID" value="KAF1846332.1"/>
    <property type="molecule type" value="Genomic_DNA"/>
</dbReference>
<feature type="region of interest" description="Disordered" evidence="1">
    <location>
        <begin position="1"/>
        <end position="21"/>
    </location>
</feature>
<feature type="compositionally biased region" description="Acidic residues" evidence="1">
    <location>
        <begin position="624"/>
        <end position="634"/>
    </location>
</feature>
<accession>A0A9P4GIM7</accession>
<proteinExistence type="predicted"/>
<dbReference type="RefSeq" id="XP_040788895.1">
    <property type="nucleotide sequence ID" value="XM_040938340.1"/>
</dbReference>
<dbReference type="AlphaFoldDB" id="A0A9P4GIM7"/>
<organism evidence="2 3">
    <name type="scientific">Cucurbitaria berberidis CBS 394.84</name>
    <dbReference type="NCBI Taxonomy" id="1168544"/>
    <lineage>
        <taxon>Eukaryota</taxon>
        <taxon>Fungi</taxon>
        <taxon>Dikarya</taxon>
        <taxon>Ascomycota</taxon>
        <taxon>Pezizomycotina</taxon>
        <taxon>Dothideomycetes</taxon>
        <taxon>Pleosporomycetidae</taxon>
        <taxon>Pleosporales</taxon>
        <taxon>Pleosporineae</taxon>
        <taxon>Cucurbitariaceae</taxon>
        <taxon>Cucurbitaria</taxon>
    </lineage>
</organism>